<name>A0ABD3GC49_9MARC</name>
<evidence type="ECO:0008006" key="4">
    <source>
        <dbReference type="Google" id="ProtNLM"/>
    </source>
</evidence>
<accession>A0ABD3GC49</accession>
<keyword evidence="3" id="KW-1185">Reference proteome</keyword>
<evidence type="ECO:0000313" key="3">
    <source>
        <dbReference type="Proteomes" id="UP001633002"/>
    </source>
</evidence>
<comment type="caution">
    <text evidence="2">The sequence shown here is derived from an EMBL/GenBank/DDBJ whole genome shotgun (WGS) entry which is preliminary data.</text>
</comment>
<evidence type="ECO:0000313" key="2">
    <source>
        <dbReference type="EMBL" id="KAL3676152.1"/>
    </source>
</evidence>
<proteinExistence type="predicted"/>
<dbReference type="Proteomes" id="UP001633002">
    <property type="component" value="Unassembled WGS sequence"/>
</dbReference>
<evidence type="ECO:0000256" key="1">
    <source>
        <dbReference type="SAM" id="MobiDB-lite"/>
    </source>
</evidence>
<feature type="region of interest" description="Disordered" evidence="1">
    <location>
        <begin position="45"/>
        <end position="68"/>
    </location>
</feature>
<gene>
    <name evidence="2" type="ORF">R1sor_026100</name>
</gene>
<sequence length="168" mass="18891">MEWRPDGNEICGRCNREFEKQDHLFWGCRNAGETWNDYRFLERERSAATTSQEPAQSHRRRTRREISVSVPLKLARTSAKALTKGLDATNRKHCRLEETIDALTRALDRAEGIQAAPEHNTGLDAQPTPEHTPQDDGAEEGEEHELQAGEPQTTSGGQINGEEERTAA</sequence>
<reference evidence="2 3" key="1">
    <citation type="submission" date="2024-09" db="EMBL/GenBank/DDBJ databases">
        <title>Chromosome-scale assembly of Riccia sorocarpa.</title>
        <authorList>
            <person name="Paukszto L."/>
        </authorList>
    </citation>
    <scope>NUCLEOTIDE SEQUENCE [LARGE SCALE GENOMIC DNA]</scope>
    <source>
        <strain evidence="2">LP-2024</strain>
        <tissue evidence="2">Aerial parts of the thallus</tissue>
    </source>
</reference>
<dbReference type="AlphaFoldDB" id="A0ABD3GC49"/>
<dbReference type="EMBL" id="JBJQOH010000008">
    <property type="protein sequence ID" value="KAL3676152.1"/>
    <property type="molecule type" value="Genomic_DNA"/>
</dbReference>
<protein>
    <recommendedName>
        <fullName evidence="4">Reverse transcriptase zinc-binding domain-containing protein</fullName>
    </recommendedName>
</protein>
<feature type="region of interest" description="Disordered" evidence="1">
    <location>
        <begin position="116"/>
        <end position="168"/>
    </location>
</feature>
<organism evidence="2 3">
    <name type="scientific">Riccia sorocarpa</name>
    <dbReference type="NCBI Taxonomy" id="122646"/>
    <lineage>
        <taxon>Eukaryota</taxon>
        <taxon>Viridiplantae</taxon>
        <taxon>Streptophyta</taxon>
        <taxon>Embryophyta</taxon>
        <taxon>Marchantiophyta</taxon>
        <taxon>Marchantiopsida</taxon>
        <taxon>Marchantiidae</taxon>
        <taxon>Marchantiales</taxon>
        <taxon>Ricciaceae</taxon>
        <taxon>Riccia</taxon>
    </lineage>
</organism>